<dbReference type="EMBL" id="VCGU01000009">
    <property type="protein sequence ID" value="TRY70790.1"/>
    <property type="molecule type" value="Genomic_DNA"/>
</dbReference>
<evidence type="ECO:0000256" key="3">
    <source>
        <dbReference type="ARBA" id="ARBA00022692"/>
    </source>
</evidence>
<evidence type="ECO:0000313" key="9">
    <source>
        <dbReference type="Proteomes" id="UP000318571"/>
    </source>
</evidence>
<evidence type="ECO:0000256" key="2">
    <source>
        <dbReference type="ARBA" id="ARBA00022448"/>
    </source>
</evidence>
<dbReference type="GO" id="GO:0022857">
    <property type="term" value="F:transmembrane transporter activity"/>
    <property type="evidence" value="ECO:0007669"/>
    <property type="project" value="InterPro"/>
</dbReference>
<dbReference type="PROSITE" id="PS50850">
    <property type="entry name" value="MFS"/>
    <property type="match status" value="1"/>
</dbReference>
<feature type="transmembrane region" description="Helical" evidence="6">
    <location>
        <begin position="12"/>
        <end position="30"/>
    </location>
</feature>
<keyword evidence="3 6" id="KW-0812">Transmembrane</keyword>
<dbReference type="InterPro" id="IPR011701">
    <property type="entry name" value="MFS"/>
</dbReference>
<dbReference type="SUPFAM" id="SSF103473">
    <property type="entry name" value="MFS general substrate transporter"/>
    <property type="match status" value="1"/>
</dbReference>
<keyword evidence="4 6" id="KW-1133">Transmembrane helix</keyword>
<feature type="transmembrane region" description="Helical" evidence="6">
    <location>
        <begin position="322"/>
        <end position="344"/>
    </location>
</feature>
<dbReference type="InterPro" id="IPR050930">
    <property type="entry name" value="MFS_Vesicular_Transporter"/>
</dbReference>
<feature type="transmembrane region" description="Helical" evidence="6">
    <location>
        <begin position="146"/>
        <end position="167"/>
    </location>
</feature>
<feature type="transmembrane region" description="Helical" evidence="6">
    <location>
        <begin position="80"/>
        <end position="100"/>
    </location>
</feature>
<feature type="transmembrane region" description="Helical" evidence="6">
    <location>
        <begin position="173"/>
        <end position="194"/>
    </location>
</feature>
<keyword evidence="2" id="KW-0813">Transport</keyword>
<evidence type="ECO:0000259" key="7">
    <source>
        <dbReference type="PROSITE" id="PS50850"/>
    </source>
</evidence>
<dbReference type="PANTHER" id="PTHR23506">
    <property type="entry name" value="GH10249P"/>
    <property type="match status" value="1"/>
</dbReference>
<dbReference type="PANTHER" id="PTHR23506:SF26">
    <property type="entry name" value="MFS-TYPE TRANSPORTER SLC18B1"/>
    <property type="match status" value="1"/>
</dbReference>
<comment type="subcellular location">
    <subcellularLocation>
        <location evidence="1">Membrane</location>
        <topology evidence="1">Multi-pass membrane protein</topology>
    </subcellularLocation>
</comment>
<feature type="transmembrane region" description="Helical" evidence="6">
    <location>
        <begin position="364"/>
        <end position="388"/>
    </location>
</feature>
<sequence length="433" mass="47287">MTIIDLSKFQKVSLSINVSLVYVALGLLISLQPPFYPSEAEKMGATPAQYGFVFGIANLSLFIFSPIFGKYGPRLGAKLCFTTGSIFQGVSGFLFAFLPLLKNCEVFITLSYVLRFAEGFGTAMAWSAAVGILMKLFPNKVAQIMSWTQTFFGLGYMMGPAVGAALYEVGGFKFPFLVVGSISTILSVSLYFTIPHMDDETRHVTLRPDGQEQPRPVLGFRQVLSSFSLLLPFFDLFCTLCGNGVLESMLEPHLRQYKATTLDVGITFLIFGCCYMSGNVIFGTIADKVGNPTVFSVLGNCLFLLTFSLIGPVPFVPVKPSVILIQLMMACAGTAYASMVVSSFGRAHQRVIKMGFADDLDTRIMITGLWMSAFALGNFVGPTFAGFLVQSEGFSSTTVVFFGLYLVMALVDSAELCQKIVSRRMQNSYEEIP</sequence>
<evidence type="ECO:0000313" key="8">
    <source>
        <dbReference type="EMBL" id="TRY70790.1"/>
    </source>
</evidence>
<dbReference type="AlphaFoldDB" id="A0A553NZD1"/>
<dbReference type="Proteomes" id="UP000318571">
    <property type="component" value="Chromosome 9"/>
</dbReference>
<accession>A0A553NZD1</accession>
<dbReference type="OMA" id="DVWGYPA"/>
<comment type="caution">
    <text evidence="8">The sequence shown here is derived from an EMBL/GenBank/DDBJ whole genome shotgun (WGS) entry which is preliminary data.</text>
</comment>
<evidence type="ECO:0000256" key="4">
    <source>
        <dbReference type="ARBA" id="ARBA00022989"/>
    </source>
</evidence>
<dbReference type="InterPro" id="IPR036259">
    <property type="entry name" value="MFS_trans_sf"/>
</dbReference>
<feature type="transmembrane region" description="Helical" evidence="6">
    <location>
        <begin position="297"/>
        <end position="316"/>
    </location>
</feature>
<evidence type="ECO:0000256" key="6">
    <source>
        <dbReference type="SAM" id="Phobius"/>
    </source>
</evidence>
<keyword evidence="5 6" id="KW-0472">Membrane</keyword>
<feature type="transmembrane region" description="Helical" evidence="6">
    <location>
        <begin position="223"/>
        <end position="246"/>
    </location>
</feature>
<name>A0A553NZD1_TIGCA</name>
<feature type="transmembrane region" description="Helical" evidence="6">
    <location>
        <begin position="50"/>
        <end position="68"/>
    </location>
</feature>
<dbReference type="GO" id="GO:0016020">
    <property type="term" value="C:membrane"/>
    <property type="evidence" value="ECO:0007669"/>
    <property type="project" value="UniProtKB-SubCell"/>
</dbReference>
<protein>
    <recommendedName>
        <fullName evidence="7">Major facilitator superfamily (MFS) profile domain-containing protein</fullName>
    </recommendedName>
</protein>
<feature type="domain" description="Major facilitator superfamily (MFS) profile" evidence="7">
    <location>
        <begin position="14"/>
        <end position="421"/>
    </location>
</feature>
<organism evidence="8 9">
    <name type="scientific">Tigriopus californicus</name>
    <name type="common">Marine copepod</name>
    <dbReference type="NCBI Taxonomy" id="6832"/>
    <lineage>
        <taxon>Eukaryota</taxon>
        <taxon>Metazoa</taxon>
        <taxon>Ecdysozoa</taxon>
        <taxon>Arthropoda</taxon>
        <taxon>Crustacea</taxon>
        <taxon>Multicrustacea</taxon>
        <taxon>Hexanauplia</taxon>
        <taxon>Copepoda</taxon>
        <taxon>Harpacticoida</taxon>
        <taxon>Harpacticidae</taxon>
        <taxon>Tigriopus</taxon>
    </lineage>
</organism>
<reference evidence="8 9" key="1">
    <citation type="journal article" date="2018" name="Nat. Ecol. Evol.">
        <title>Genomic signatures of mitonuclear coevolution across populations of Tigriopus californicus.</title>
        <authorList>
            <person name="Barreto F.S."/>
            <person name="Watson E.T."/>
            <person name="Lima T.G."/>
            <person name="Willett C.S."/>
            <person name="Edmands S."/>
            <person name="Li W."/>
            <person name="Burton R.S."/>
        </authorList>
    </citation>
    <scope>NUCLEOTIDE SEQUENCE [LARGE SCALE GENOMIC DNA]</scope>
    <source>
        <strain evidence="8 9">San Diego</strain>
    </source>
</reference>
<feature type="transmembrane region" description="Helical" evidence="6">
    <location>
        <begin position="112"/>
        <end position="134"/>
    </location>
</feature>
<dbReference type="Pfam" id="PF07690">
    <property type="entry name" value="MFS_1"/>
    <property type="match status" value="1"/>
</dbReference>
<feature type="transmembrane region" description="Helical" evidence="6">
    <location>
        <begin position="394"/>
        <end position="414"/>
    </location>
</feature>
<dbReference type="InterPro" id="IPR020846">
    <property type="entry name" value="MFS_dom"/>
</dbReference>
<dbReference type="STRING" id="6832.A0A553NZD1"/>
<keyword evidence="9" id="KW-1185">Reference proteome</keyword>
<proteinExistence type="predicted"/>
<feature type="transmembrane region" description="Helical" evidence="6">
    <location>
        <begin position="266"/>
        <end position="285"/>
    </location>
</feature>
<gene>
    <name evidence="8" type="ORF">TCAL_04819</name>
</gene>
<evidence type="ECO:0000256" key="1">
    <source>
        <dbReference type="ARBA" id="ARBA00004141"/>
    </source>
</evidence>
<evidence type="ECO:0000256" key="5">
    <source>
        <dbReference type="ARBA" id="ARBA00023136"/>
    </source>
</evidence>
<dbReference type="Gene3D" id="1.20.1250.20">
    <property type="entry name" value="MFS general substrate transporter like domains"/>
    <property type="match status" value="2"/>
</dbReference>